<sequence length="46" mass="5047">MTKLKKEKEQSPLTQKIILLTFGIGPILIMGWFLGAKGFFSPPPGS</sequence>
<dbReference type="AlphaFoldDB" id="A9BBI2"/>
<feature type="transmembrane region" description="Helical" evidence="1">
    <location>
        <begin position="20"/>
        <end position="40"/>
    </location>
</feature>
<organism evidence="2 3">
    <name type="scientific">Prochlorococcus marinus (strain MIT 9211)</name>
    <dbReference type="NCBI Taxonomy" id="93059"/>
    <lineage>
        <taxon>Bacteria</taxon>
        <taxon>Bacillati</taxon>
        <taxon>Cyanobacteriota</taxon>
        <taxon>Cyanophyceae</taxon>
        <taxon>Synechococcales</taxon>
        <taxon>Prochlorococcaceae</taxon>
        <taxon>Prochlorococcus</taxon>
    </lineage>
</organism>
<dbReference type="KEGG" id="pmj:P9211_12631"/>
<dbReference type="EMBL" id="CP000878">
    <property type="protein sequence ID" value="ABX09194.1"/>
    <property type="molecule type" value="Genomic_DNA"/>
</dbReference>
<evidence type="ECO:0000313" key="3">
    <source>
        <dbReference type="Proteomes" id="UP000000788"/>
    </source>
</evidence>
<keyword evidence="1" id="KW-0812">Transmembrane</keyword>
<evidence type="ECO:0000256" key="1">
    <source>
        <dbReference type="SAM" id="Phobius"/>
    </source>
</evidence>
<dbReference type="RefSeq" id="WP_012195815.1">
    <property type="nucleotide sequence ID" value="NC_009976.1"/>
</dbReference>
<keyword evidence="1" id="KW-0472">Membrane</keyword>
<gene>
    <name evidence="2" type="ordered locus">P9211_12631</name>
</gene>
<evidence type="ECO:0000313" key="2">
    <source>
        <dbReference type="EMBL" id="ABX09194.1"/>
    </source>
</evidence>
<keyword evidence="3" id="KW-1185">Reference proteome</keyword>
<protein>
    <submittedName>
        <fullName evidence="2">Uncharacterized protein</fullName>
    </submittedName>
</protein>
<dbReference type="HOGENOM" id="CLU_3187695_0_0_3"/>
<reference evidence="2 3" key="1">
    <citation type="journal article" date="2007" name="PLoS Genet.">
        <title>Patterns and implications of gene gain and loss in the evolution of Prochlorococcus.</title>
        <authorList>
            <person name="Kettler G.C."/>
            <person name="Martiny A.C."/>
            <person name="Huang K."/>
            <person name="Zucker J."/>
            <person name="Coleman M.L."/>
            <person name="Rodrigue S."/>
            <person name="Chen F."/>
            <person name="Lapidus A."/>
            <person name="Ferriera S."/>
            <person name="Johnson J."/>
            <person name="Steglich C."/>
            <person name="Church G.M."/>
            <person name="Richardson P."/>
            <person name="Chisholm S.W."/>
        </authorList>
    </citation>
    <scope>NUCLEOTIDE SEQUENCE [LARGE SCALE GENOMIC DNA]</scope>
    <source>
        <strain evidence="3">MIT 9211</strain>
    </source>
</reference>
<keyword evidence="1" id="KW-1133">Transmembrane helix</keyword>
<proteinExistence type="predicted"/>
<accession>A9BBI2</accession>
<name>A9BBI2_PROM4</name>
<dbReference type="Proteomes" id="UP000000788">
    <property type="component" value="Chromosome"/>
</dbReference>